<feature type="domain" description="Receptor ligand binding region" evidence="5">
    <location>
        <begin position="7"/>
        <end position="86"/>
    </location>
</feature>
<protein>
    <submittedName>
        <fullName evidence="8">ANF_receptor domain-containing protein</fullName>
    </submittedName>
</protein>
<dbReference type="SUPFAM" id="SSF53822">
    <property type="entry name" value="Periplasmic binding protein-like I"/>
    <property type="match status" value="1"/>
</dbReference>
<keyword evidence="2" id="KW-0812">Transmembrane</keyword>
<dbReference type="AlphaFoldDB" id="A0A183G5S9"/>
<keyword evidence="7" id="KW-1185">Reference proteome</keyword>
<organism evidence="7 8">
    <name type="scientific">Heligmosomoides polygyrus</name>
    <name type="common">Parasitic roundworm</name>
    <dbReference type="NCBI Taxonomy" id="6339"/>
    <lineage>
        <taxon>Eukaryota</taxon>
        <taxon>Metazoa</taxon>
        <taxon>Ecdysozoa</taxon>
        <taxon>Nematoda</taxon>
        <taxon>Chromadorea</taxon>
        <taxon>Rhabditida</taxon>
        <taxon>Rhabditina</taxon>
        <taxon>Rhabditomorpha</taxon>
        <taxon>Strongyloidea</taxon>
        <taxon>Heligmosomidae</taxon>
        <taxon>Heligmosomoides</taxon>
    </lineage>
</organism>
<evidence type="ECO:0000313" key="7">
    <source>
        <dbReference type="Proteomes" id="UP000050761"/>
    </source>
</evidence>
<evidence type="ECO:0000313" key="6">
    <source>
        <dbReference type="EMBL" id="VDP07676.1"/>
    </source>
</evidence>
<proteinExistence type="predicted"/>
<accession>A0A183G5S9</accession>
<reference evidence="8" key="2">
    <citation type="submission" date="2019-09" db="UniProtKB">
        <authorList>
            <consortium name="WormBaseParasite"/>
        </authorList>
    </citation>
    <scope>IDENTIFICATION</scope>
</reference>
<evidence type="ECO:0000256" key="1">
    <source>
        <dbReference type="ARBA" id="ARBA00004370"/>
    </source>
</evidence>
<keyword evidence="4" id="KW-0472">Membrane</keyword>
<name>A0A183G5S9_HELPZ</name>
<comment type="subcellular location">
    <subcellularLocation>
        <location evidence="1">Membrane</location>
    </subcellularLocation>
</comment>
<evidence type="ECO:0000256" key="4">
    <source>
        <dbReference type="ARBA" id="ARBA00023136"/>
    </source>
</evidence>
<evidence type="ECO:0000313" key="8">
    <source>
        <dbReference type="WBParaSite" id="HPBE_0001701101-mRNA-1"/>
    </source>
</evidence>
<dbReference type="GO" id="GO:0016020">
    <property type="term" value="C:membrane"/>
    <property type="evidence" value="ECO:0007669"/>
    <property type="project" value="UniProtKB-SubCell"/>
</dbReference>
<dbReference type="InterPro" id="IPR001828">
    <property type="entry name" value="ANF_lig-bd_rcpt"/>
</dbReference>
<reference evidence="6 7" key="1">
    <citation type="submission" date="2018-11" db="EMBL/GenBank/DDBJ databases">
        <authorList>
            <consortium name="Pathogen Informatics"/>
        </authorList>
    </citation>
    <scope>NUCLEOTIDE SEQUENCE [LARGE SCALE GENOMIC DNA]</scope>
</reference>
<dbReference type="WBParaSite" id="HPBE_0001701101-mRNA-1">
    <property type="protein sequence ID" value="HPBE_0001701101-mRNA-1"/>
    <property type="gene ID" value="HPBE_0001701101"/>
</dbReference>
<evidence type="ECO:0000259" key="5">
    <source>
        <dbReference type="Pfam" id="PF01094"/>
    </source>
</evidence>
<sequence>MTTLPLLSVTVRYDNCVEREAVGLAFELISQYDVDVIVGPTCNTPAIAVGVMAAYYNLPHYVWGFTTANELAVVPRFPTVIILTPNYFT</sequence>
<evidence type="ECO:0000256" key="2">
    <source>
        <dbReference type="ARBA" id="ARBA00022692"/>
    </source>
</evidence>
<gene>
    <name evidence="6" type="ORF">HPBE_LOCUS17010</name>
</gene>
<evidence type="ECO:0000256" key="3">
    <source>
        <dbReference type="ARBA" id="ARBA00022989"/>
    </source>
</evidence>
<dbReference type="Proteomes" id="UP000050761">
    <property type="component" value="Unassembled WGS sequence"/>
</dbReference>
<dbReference type="Gene3D" id="3.40.50.2300">
    <property type="match status" value="1"/>
</dbReference>
<dbReference type="OrthoDB" id="5858212at2759"/>
<accession>A0A3P8EKQ0</accession>
<dbReference type="EMBL" id="UZAH01029744">
    <property type="protein sequence ID" value="VDP07676.1"/>
    <property type="molecule type" value="Genomic_DNA"/>
</dbReference>
<keyword evidence="3" id="KW-1133">Transmembrane helix</keyword>
<dbReference type="InterPro" id="IPR028082">
    <property type="entry name" value="Peripla_BP_I"/>
</dbReference>
<dbReference type="Pfam" id="PF01094">
    <property type="entry name" value="ANF_receptor"/>
    <property type="match status" value="1"/>
</dbReference>